<evidence type="ECO:0000313" key="6">
    <source>
        <dbReference type="Proteomes" id="UP001085076"/>
    </source>
</evidence>
<comment type="subcellular location">
    <subcellularLocation>
        <location evidence="1">Nucleus</location>
    </subcellularLocation>
</comment>
<dbReference type="OrthoDB" id="9890280at2759"/>
<dbReference type="GO" id="GO:0031080">
    <property type="term" value="C:nuclear pore outer ring"/>
    <property type="evidence" value="ECO:0007669"/>
    <property type="project" value="TreeGrafter"/>
</dbReference>
<dbReference type="PANTHER" id="PTHR22652">
    <property type="entry name" value="NUCLEOPORIN NUP43"/>
    <property type="match status" value="1"/>
</dbReference>
<evidence type="ECO:0008006" key="7">
    <source>
        <dbReference type="Google" id="ProtNLM"/>
    </source>
</evidence>
<gene>
    <name evidence="5" type="ORF">J5N97_002610</name>
</gene>
<keyword evidence="4" id="KW-0539">Nucleus</keyword>
<name>A0A9D5D423_9LILI</name>
<evidence type="ECO:0000313" key="5">
    <source>
        <dbReference type="EMBL" id="KAJ0984254.1"/>
    </source>
</evidence>
<sequence>MAIAGDANLRCFPQPNPVDAVRWLPTVSSLRRFAAVAVHDPDSSSSAIEVHALNPGPNLLLRSSHAIPSRISALRFSPTPQKPLLAAAATSAGSLHLLSIDPLEGSIDSELSVGDIGFSTGAVADVDGQAEGREWVSVGEDGRVNLVVVGDGRLEWRRVFDSKGLVEYSAVRWASPAEFATGGLGFGLQWWDQRKPGGAVAHFKGNWARGNTVGMVHSIDIHPSRKHICVAGASSGTVFAWDLRWQHRPLLLSGVSTGDTVQPASESEVWEVRYDSHIQPSSVGTGPTRILPVMMCSEDGILAVLQQGEEPVELLAEPCAINGFDIDPQNPSDVICALEWEMIGILPRSKETSTAS</sequence>
<evidence type="ECO:0000256" key="1">
    <source>
        <dbReference type="ARBA" id="ARBA00004123"/>
    </source>
</evidence>
<protein>
    <recommendedName>
        <fullName evidence="7">Nuclear pore complex protein NUP43</fullName>
    </recommendedName>
</protein>
<dbReference type="Gene3D" id="2.130.10.10">
    <property type="entry name" value="YVTN repeat-like/Quinoprotein amine dehydrogenase"/>
    <property type="match status" value="1"/>
</dbReference>
<dbReference type="PANTHER" id="PTHR22652:SF0">
    <property type="entry name" value="NUCLEOPORIN NUP43"/>
    <property type="match status" value="1"/>
</dbReference>
<reference evidence="5" key="1">
    <citation type="submission" date="2021-03" db="EMBL/GenBank/DDBJ databases">
        <authorList>
            <person name="Li Z."/>
            <person name="Yang C."/>
        </authorList>
    </citation>
    <scope>NUCLEOTIDE SEQUENCE</scope>
    <source>
        <strain evidence="5">Dzin_1.0</strain>
        <tissue evidence="5">Leaf</tissue>
    </source>
</reference>
<dbReference type="SUPFAM" id="SSF50978">
    <property type="entry name" value="WD40 repeat-like"/>
    <property type="match status" value="1"/>
</dbReference>
<keyword evidence="3" id="KW-0677">Repeat</keyword>
<reference evidence="5" key="2">
    <citation type="journal article" date="2022" name="Hortic Res">
        <title>The genome of Dioscorea zingiberensis sheds light on the biosynthesis, origin and evolution of the medicinally important diosgenin saponins.</title>
        <authorList>
            <person name="Li Y."/>
            <person name="Tan C."/>
            <person name="Li Z."/>
            <person name="Guo J."/>
            <person name="Li S."/>
            <person name="Chen X."/>
            <person name="Wang C."/>
            <person name="Dai X."/>
            <person name="Yang H."/>
            <person name="Song W."/>
            <person name="Hou L."/>
            <person name="Xu J."/>
            <person name="Tong Z."/>
            <person name="Xu A."/>
            <person name="Yuan X."/>
            <person name="Wang W."/>
            <person name="Yang Q."/>
            <person name="Chen L."/>
            <person name="Sun Z."/>
            <person name="Wang K."/>
            <person name="Pan B."/>
            <person name="Chen J."/>
            <person name="Bao Y."/>
            <person name="Liu F."/>
            <person name="Qi X."/>
            <person name="Gang D.R."/>
            <person name="Wen J."/>
            <person name="Li J."/>
        </authorList>
    </citation>
    <scope>NUCLEOTIDE SEQUENCE</scope>
    <source>
        <strain evidence="5">Dzin_1.0</strain>
    </source>
</reference>
<dbReference type="InterPro" id="IPR036322">
    <property type="entry name" value="WD40_repeat_dom_sf"/>
</dbReference>
<dbReference type="FunFam" id="2.130.10.10:FF:000683">
    <property type="entry name" value="WD-40 repeat protein family"/>
    <property type="match status" value="1"/>
</dbReference>
<dbReference type="AlphaFoldDB" id="A0A9D5D423"/>
<comment type="caution">
    <text evidence="5">The sequence shown here is derived from an EMBL/GenBank/DDBJ whole genome shotgun (WGS) entry which is preliminary data.</text>
</comment>
<evidence type="ECO:0000256" key="3">
    <source>
        <dbReference type="ARBA" id="ARBA00022737"/>
    </source>
</evidence>
<organism evidence="5 6">
    <name type="scientific">Dioscorea zingiberensis</name>
    <dbReference type="NCBI Taxonomy" id="325984"/>
    <lineage>
        <taxon>Eukaryota</taxon>
        <taxon>Viridiplantae</taxon>
        <taxon>Streptophyta</taxon>
        <taxon>Embryophyta</taxon>
        <taxon>Tracheophyta</taxon>
        <taxon>Spermatophyta</taxon>
        <taxon>Magnoliopsida</taxon>
        <taxon>Liliopsida</taxon>
        <taxon>Dioscoreales</taxon>
        <taxon>Dioscoreaceae</taxon>
        <taxon>Dioscorea</taxon>
    </lineage>
</organism>
<dbReference type="EMBL" id="JAGGNH010000001">
    <property type="protein sequence ID" value="KAJ0984254.1"/>
    <property type="molecule type" value="Genomic_DNA"/>
</dbReference>
<keyword evidence="6" id="KW-1185">Reference proteome</keyword>
<proteinExistence type="predicted"/>
<dbReference type="Proteomes" id="UP001085076">
    <property type="component" value="Miscellaneous, Linkage group lg01"/>
</dbReference>
<evidence type="ECO:0000256" key="4">
    <source>
        <dbReference type="ARBA" id="ARBA00023242"/>
    </source>
</evidence>
<keyword evidence="2" id="KW-0853">WD repeat</keyword>
<evidence type="ECO:0000256" key="2">
    <source>
        <dbReference type="ARBA" id="ARBA00022574"/>
    </source>
</evidence>
<accession>A0A9D5D423</accession>
<dbReference type="InterPro" id="IPR015943">
    <property type="entry name" value="WD40/YVTN_repeat-like_dom_sf"/>
</dbReference>